<dbReference type="InterPro" id="IPR031107">
    <property type="entry name" value="Small_HSP"/>
</dbReference>
<name>A0AB73SYP4_9FIRM</name>
<comment type="similarity">
    <text evidence="1 2">Belongs to the small heat shock protein (HSP20) family.</text>
</comment>
<dbReference type="EMBL" id="QGGY01000018">
    <property type="protein sequence ID" value="PWJ72487.1"/>
    <property type="molecule type" value="Genomic_DNA"/>
</dbReference>
<dbReference type="CDD" id="cd06471">
    <property type="entry name" value="ACD_LpsHSP_like"/>
    <property type="match status" value="1"/>
</dbReference>
<protein>
    <submittedName>
        <fullName evidence="4">HSP20 family molecular chaperone IbpA</fullName>
    </submittedName>
</protein>
<dbReference type="Proteomes" id="UP000245412">
    <property type="component" value="Unassembled WGS sequence"/>
</dbReference>
<dbReference type="Pfam" id="PF00011">
    <property type="entry name" value="HSP20"/>
    <property type="match status" value="1"/>
</dbReference>
<evidence type="ECO:0000256" key="1">
    <source>
        <dbReference type="PROSITE-ProRule" id="PRU00285"/>
    </source>
</evidence>
<sequence length="141" mass="16462">MLLRNRAFDLFDEMFKDPFFDRVIDNGTAQVMKTDVREKDNGYLVDIELPGYAKEDIKAELKDGYLTITAIRNDNKEEKDEKGRYIRRERYTGTCKRSFYVGENVKQEDIKAGFQDGILRLAVPKDTPKPVEEKPKFISIE</sequence>
<evidence type="ECO:0000313" key="5">
    <source>
        <dbReference type="Proteomes" id="UP000245412"/>
    </source>
</evidence>
<dbReference type="InterPro" id="IPR008978">
    <property type="entry name" value="HSP20-like_chaperone"/>
</dbReference>
<reference evidence="4 5" key="1">
    <citation type="submission" date="2018-05" db="EMBL/GenBank/DDBJ databases">
        <authorList>
            <person name="Goeker M."/>
            <person name="Huntemann M."/>
            <person name="Clum A."/>
            <person name="Pillay M."/>
            <person name="Palaniappan K."/>
            <person name="Varghese N."/>
            <person name="Mikhailova N."/>
            <person name="Stamatis D."/>
            <person name="Reddy T."/>
            <person name="Daum C."/>
            <person name="Shapiro N."/>
            <person name="Ivanova N."/>
            <person name="Kyrpides N."/>
            <person name="Woyke T."/>
        </authorList>
    </citation>
    <scope>NUCLEOTIDE SEQUENCE [LARGE SCALE GENOMIC DNA]</scope>
    <source>
        <strain evidence="4 5">DSM 26524</strain>
    </source>
</reference>
<dbReference type="InterPro" id="IPR002068">
    <property type="entry name" value="A-crystallin/Hsp20_dom"/>
</dbReference>
<accession>A0AB73SYP4</accession>
<feature type="domain" description="SHSP" evidence="3">
    <location>
        <begin position="22"/>
        <end position="141"/>
    </location>
</feature>
<organism evidence="4 5">
    <name type="scientific">Murimonas intestini</name>
    <dbReference type="NCBI Taxonomy" id="1337051"/>
    <lineage>
        <taxon>Bacteria</taxon>
        <taxon>Bacillati</taxon>
        <taxon>Bacillota</taxon>
        <taxon>Clostridia</taxon>
        <taxon>Lachnospirales</taxon>
        <taxon>Lachnospiraceae</taxon>
        <taxon>Murimonas</taxon>
    </lineage>
</organism>
<keyword evidence="5" id="KW-1185">Reference proteome</keyword>
<evidence type="ECO:0000313" key="4">
    <source>
        <dbReference type="EMBL" id="PWJ72487.1"/>
    </source>
</evidence>
<dbReference type="AlphaFoldDB" id="A0AB73SYP4"/>
<evidence type="ECO:0000259" key="3">
    <source>
        <dbReference type="PROSITE" id="PS01031"/>
    </source>
</evidence>
<dbReference type="PANTHER" id="PTHR11527">
    <property type="entry name" value="HEAT-SHOCK PROTEIN 20 FAMILY MEMBER"/>
    <property type="match status" value="1"/>
</dbReference>
<dbReference type="PROSITE" id="PS01031">
    <property type="entry name" value="SHSP"/>
    <property type="match status" value="1"/>
</dbReference>
<dbReference type="SUPFAM" id="SSF49764">
    <property type="entry name" value="HSP20-like chaperones"/>
    <property type="match status" value="1"/>
</dbReference>
<dbReference type="RefSeq" id="WP_109748475.1">
    <property type="nucleotide sequence ID" value="NZ_CABJAT010000011.1"/>
</dbReference>
<dbReference type="Gene3D" id="2.60.40.790">
    <property type="match status" value="1"/>
</dbReference>
<comment type="caution">
    <text evidence="4">The sequence shown here is derived from an EMBL/GenBank/DDBJ whole genome shotgun (WGS) entry which is preliminary data.</text>
</comment>
<evidence type="ECO:0000256" key="2">
    <source>
        <dbReference type="RuleBase" id="RU003616"/>
    </source>
</evidence>
<gene>
    <name evidence="4" type="ORF">C7383_11898</name>
</gene>
<proteinExistence type="inferred from homology"/>